<dbReference type="EMBL" id="JAAGWD010000001">
    <property type="protein sequence ID" value="NEM96674.1"/>
    <property type="molecule type" value="Genomic_DNA"/>
</dbReference>
<dbReference type="Pfam" id="PF00254">
    <property type="entry name" value="FKBP_C"/>
    <property type="match status" value="1"/>
</dbReference>
<keyword evidence="3 5" id="KW-0697">Rotamase</keyword>
<dbReference type="PANTHER" id="PTHR10516:SF443">
    <property type="entry name" value="FK506-BINDING PROTEIN 59-RELATED"/>
    <property type="match status" value="1"/>
</dbReference>
<evidence type="ECO:0000313" key="9">
    <source>
        <dbReference type="Proteomes" id="UP000474777"/>
    </source>
</evidence>
<evidence type="ECO:0000256" key="4">
    <source>
        <dbReference type="ARBA" id="ARBA00023235"/>
    </source>
</evidence>
<evidence type="ECO:0000259" key="7">
    <source>
        <dbReference type="PROSITE" id="PS50059"/>
    </source>
</evidence>
<feature type="chain" id="PRO_5025629895" description="peptidylprolyl isomerase" evidence="6">
    <location>
        <begin position="21"/>
        <end position="321"/>
    </location>
</feature>
<dbReference type="InterPro" id="IPR046357">
    <property type="entry name" value="PPIase_dom_sf"/>
</dbReference>
<comment type="caution">
    <text evidence="8">The sequence shown here is derived from an EMBL/GenBank/DDBJ whole genome shotgun (WGS) entry which is preliminary data.</text>
</comment>
<gene>
    <name evidence="8" type="ORF">GXP69_03110</name>
</gene>
<evidence type="ECO:0000256" key="3">
    <source>
        <dbReference type="ARBA" id="ARBA00023110"/>
    </source>
</evidence>
<dbReference type="PANTHER" id="PTHR10516">
    <property type="entry name" value="PEPTIDYL-PROLYL CIS-TRANS ISOMERASE"/>
    <property type="match status" value="1"/>
</dbReference>
<sequence>MLSKIKFLLPIVAGAVMVQACNKTNNDEFYTTADGLNYKIFAKKDGSEYENKGQVNPADSTGAKIGQVVTFHWAIKNSEDSTFADTRTQGPKMPIVLPLMQPSMKGGLETALAMMAPGDSGVFKINADSLFAQTFGQPLPPFIKSGSQLTFFINMEKIQSREEAEADFEKMMQEQMEKARVEAEGQLKTDDAKIQAYMKENNLQNAQKTESGVYYIVTKAGKGQQPKAGNTVAVHYKGTFLDGREFDASRTNPMSNGKPFEFILGQGQVIKGWDDAIAQLKEGSEAILLIPSPLAYGAQDRGPDMPANSVLRFDVELLDVK</sequence>
<dbReference type="GO" id="GO:0003755">
    <property type="term" value="F:peptidyl-prolyl cis-trans isomerase activity"/>
    <property type="evidence" value="ECO:0007669"/>
    <property type="project" value="UniProtKB-KW"/>
</dbReference>
<evidence type="ECO:0000256" key="2">
    <source>
        <dbReference type="ARBA" id="ARBA00013194"/>
    </source>
</evidence>
<protein>
    <recommendedName>
        <fullName evidence="2 5">peptidylprolyl isomerase</fullName>
        <ecNumber evidence="2 5">5.2.1.8</ecNumber>
    </recommendedName>
</protein>
<dbReference type="PROSITE" id="PS50059">
    <property type="entry name" value="FKBP_PPIASE"/>
    <property type="match status" value="2"/>
</dbReference>
<dbReference type="SUPFAM" id="SSF54534">
    <property type="entry name" value="FKBP-like"/>
    <property type="match status" value="2"/>
</dbReference>
<keyword evidence="4 5" id="KW-0413">Isomerase</keyword>
<dbReference type="InterPro" id="IPR050689">
    <property type="entry name" value="FKBP-type_PPIase"/>
</dbReference>
<evidence type="ECO:0000256" key="1">
    <source>
        <dbReference type="ARBA" id="ARBA00000971"/>
    </source>
</evidence>
<comment type="catalytic activity">
    <reaction evidence="1 5">
        <text>[protein]-peptidylproline (omega=180) = [protein]-peptidylproline (omega=0)</text>
        <dbReference type="Rhea" id="RHEA:16237"/>
        <dbReference type="Rhea" id="RHEA-COMP:10747"/>
        <dbReference type="Rhea" id="RHEA-COMP:10748"/>
        <dbReference type="ChEBI" id="CHEBI:83833"/>
        <dbReference type="ChEBI" id="CHEBI:83834"/>
        <dbReference type="EC" id="5.2.1.8"/>
    </reaction>
</comment>
<dbReference type="Gene3D" id="3.10.50.40">
    <property type="match status" value="2"/>
</dbReference>
<dbReference type="EC" id="5.2.1.8" evidence="2 5"/>
<keyword evidence="6" id="KW-0732">Signal</keyword>
<dbReference type="Proteomes" id="UP000474777">
    <property type="component" value="Unassembled WGS sequence"/>
</dbReference>
<name>A0A6B3LT35_9BACT</name>
<dbReference type="FunFam" id="3.10.50.40:FF:000006">
    <property type="entry name" value="Peptidyl-prolyl cis-trans isomerase"/>
    <property type="match status" value="1"/>
</dbReference>
<feature type="domain" description="PPIase FKBP-type" evidence="7">
    <location>
        <begin position="66"/>
        <end position="159"/>
    </location>
</feature>
<accession>A0A6B3LT35</accession>
<feature type="signal peptide" evidence="6">
    <location>
        <begin position="1"/>
        <end position="20"/>
    </location>
</feature>
<dbReference type="AlphaFoldDB" id="A0A6B3LT35"/>
<dbReference type="InterPro" id="IPR001179">
    <property type="entry name" value="PPIase_FKBP_dom"/>
</dbReference>
<evidence type="ECO:0000256" key="5">
    <source>
        <dbReference type="PROSITE-ProRule" id="PRU00277"/>
    </source>
</evidence>
<evidence type="ECO:0000256" key="6">
    <source>
        <dbReference type="SAM" id="SignalP"/>
    </source>
</evidence>
<dbReference type="RefSeq" id="WP_163912253.1">
    <property type="nucleotide sequence ID" value="NZ_JAAGWD010000001.1"/>
</dbReference>
<evidence type="ECO:0000313" key="8">
    <source>
        <dbReference type="EMBL" id="NEM96674.1"/>
    </source>
</evidence>
<dbReference type="PROSITE" id="PS51257">
    <property type="entry name" value="PROKAR_LIPOPROTEIN"/>
    <property type="match status" value="1"/>
</dbReference>
<feature type="domain" description="PPIase FKBP-type" evidence="7">
    <location>
        <begin position="229"/>
        <end position="321"/>
    </location>
</feature>
<organism evidence="8 9">
    <name type="scientific">Pontibacter burrus</name>
    <dbReference type="NCBI Taxonomy" id="2704466"/>
    <lineage>
        <taxon>Bacteria</taxon>
        <taxon>Pseudomonadati</taxon>
        <taxon>Bacteroidota</taxon>
        <taxon>Cytophagia</taxon>
        <taxon>Cytophagales</taxon>
        <taxon>Hymenobacteraceae</taxon>
        <taxon>Pontibacter</taxon>
    </lineage>
</organism>
<keyword evidence="9" id="KW-1185">Reference proteome</keyword>
<proteinExistence type="predicted"/>
<reference evidence="8 9" key="1">
    <citation type="submission" date="2020-02" db="EMBL/GenBank/DDBJ databases">
        <authorList>
            <person name="Kim M.K."/>
        </authorList>
    </citation>
    <scope>NUCLEOTIDE SEQUENCE [LARGE SCALE GENOMIC DNA]</scope>
    <source>
        <strain evidence="8 9">BT327</strain>
    </source>
</reference>